<dbReference type="SUPFAM" id="SSF56300">
    <property type="entry name" value="Metallo-dependent phosphatases"/>
    <property type="match status" value="1"/>
</dbReference>
<dbReference type="AlphaFoldDB" id="A0A1G9TKI4"/>
<dbReference type="InterPro" id="IPR029052">
    <property type="entry name" value="Metallo-depent_PP-like"/>
</dbReference>
<organism evidence="3 4">
    <name type="scientific">Methylobacterium phyllostachyos</name>
    <dbReference type="NCBI Taxonomy" id="582672"/>
    <lineage>
        <taxon>Bacteria</taxon>
        <taxon>Pseudomonadati</taxon>
        <taxon>Pseudomonadota</taxon>
        <taxon>Alphaproteobacteria</taxon>
        <taxon>Hyphomicrobiales</taxon>
        <taxon>Methylobacteriaceae</taxon>
        <taxon>Methylobacterium</taxon>
    </lineage>
</organism>
<accession>A0A1G9TKI4</accession>
<dbReference type="GO" id="GO:0016787">
    <property type="term" value="F:hydrolase activity"/>
    <property type="evidence" value="ECO:0007669"/>
    <property type="project" value="InterPro"/>
</dbReference>
<dbReference type="InterPro" id="IPR004843">
    <property type="entry name" value="Calcineurin-like_PHP"/>
</dbReference>
<dbReference type="Pfam" id="PF19976">
    <property type="entry name" value="GAAD"/>
    <property type="match status" value="1"/>
</dbReference>
<dbReference type="STRING" id="582672.SAMN05216360_102219"/>
<dbReference type="EMBL" id="FNHS01000002">
    <property type="protein sequence ID" value="SDM48227.1"/>
    <property type="molecule type" value="Genomic_DNA"/>
</dbReference>
<feature type="domain" description="Calcineurin-like phosphoesterase" evidence="1">
    <location>
        <begin position="1"/>
        <end position="252"/>
    </location>
</feature>
<evidence type="ECO:0000259" key="1">
    <source>
        <dbReference type="Pfam" id="PF00149"/>
    </source>
</evidence>
<keyword evidence="4" id="KW-1185">Reference proteome</keyword>
<protein>
    <submittedName>
        <fullName evidence="3">Calcineurin-like phosphoesterase</fullName>
    </submittedName>
</protein>
<dbReference type="InterPro" id="IPR051158">
    <property type="entry name" value="Metallophosphoesterase_sf"/>
</dbReference>
<dbReference type="RefSeq" id="WP_091713440.1">
    <property type="nucleotide sequence ID" value="NZ_FNHS01000002.1"/>
</dbReference>
<dbReference type="Proteomes" id="UP000198704">
    <property type="component" value="Unassembled WGS sequence"/>
</dbReference>
<evidence type="ECO:0000313" key="3">
    <source>
        <dbReference type="EMBL" id="SDM48227.1"/>
    </source>
</evidence>
<dbReference type="PANTHER" id="PTHR31302:SF0">
    <property type="entry name" value="TRANSMEMBRANE PROTEIN WITH METALLOPHOSPHOESTERASE DOMAIN"/>
    <property type="match status" value="1"/>
</dbReference>
<evidence type="ECO:0000313" key="4">
    <source>
        <dbReference type="Proteomes" id="UP000198704"/>
    </source>
</evidence>
<dbReference type="InterPro" id="IPR045533">
    <property type="entry name" value="GAAD"/>
</dbReference>
<gene>
    <name evidence="3" type="ORF">SAMN05216360_102219</name>
</gene>
<proteinExistence type="predicted"/>
<feature type="domain" description="GTPase-associated adaptor" evidence="2">
    <location>
        <begin position="370"/>
        <end position="429"/>
    </location>
</feature>
<evidence type="ECO:0000259" key="2">
    <source>
        <dbReference type="Pfam" id="PF19976"/>
    </source>
</evidence>
<dbReference type="PANTHER" id="PTHR31302">
    <property type="entry name" value="TRANSMEMBRANE PROTEIN WITH METALLOPHOSPHOESTERASE DOMAIN-RELATED"/>
    <property type="match status" value="1"/>
</dbReference>
<dbReference type="Pfam" id="PF00149">
    <property type="entry name" value="Metallophos"/>
    <property type="match status" value="1"/>
</dbReference>
<name>A0A1G9TKI4_9HYPH</name>
<sequence length="437" mass="49493">MRILLISDIHFESPKCLDRHSDPDWYYRNQLVYELSGRVAELGTFDAILIGGDIAFKGVAEEYAEALRWIDELVAACGCERSQVFVIPGNHDIDRNRIRRSAAVRNAQGAVLASPQGRRSREFNDQWTSPDTGRHLTESLEAYNEFAKLFGCQIYAPDRLMWRQDIDLTDGVKLRIHGMTSALFCAAGVMQNREERPGDLYLDASQYVLAREPDVANLVFCHHPPNWFSDHREFEDAVNGRAAIQVFGHEHRRRHFPLPTSIRFACPAVTPPKSEQNWQPGFTVLELDVRGVGTDRMLHVEAEIMVWQENPDCYRPVRMENGTDRHVQDIPLPARRYPAPRPVAQAIAPGTVAPPADDPVQVEAAMGNPNVRHLIERFWRLPGSMRREISLELKLILSDEVSLPEPERYGRALLRAAERKQLSALDAAMAAKEAVHG</sequence>
<reference evidence="4" key="1">
    <citation type="submission" date="2016-10" db="EMBL/GenBank/DDBJ databases">
        <authorList>
            <person name="Varghese N."/>
            <person name="Submissions S."/>
        </authorList>
    </citation>
    <scope>NUCLEOTIDE SEQUENCE [LARGE SCALE GENOMIC DNA]</scope>
    <source>
        <strain evidence="4">BL47</strain>
    </source>
</reference>
<dbReference type="OrthoDB" id="651281at2"/>
<dbReference type="Gene3D" id="3.60.21.10">
    <property type="match status" value="1"/>
</dbReference>